<reference evidence="1 2" key="1">
    <citation type="submission" date="2018-10" db="EMBL/GenBank/DDBJ databases">
        <authorList>
            <person name="Zhang X."/>
        </authorList>
    </citation>
    <scope>NUCLEOTIDE SEQUENCE [LARGE SCALE GENOMIC DNA]</scope>
    <source>
        <strain evidence="1 2">SK-G1</strain>
    </source>
</reference>
<dbReference type="EMBL" id="CP033169">
    <property type="protein sequence ID" value="AYO31342.1"/>
    <property type="molecule type" value="Genomic_DNA"/>
</dbReference>
<keyword evidence="2" id="KW-1185">Reference proteome</keyword>
<dbReference type="AlphaFoldDB" id="A0A3G2R792"/>
<protein>
    <submittedName>
        <fullName evidence="1">Uncharacterized protein</fullName>
    </submittedName>
</protein>
<name>A0A3G2R792_9FIRM</name>
<organism evidence="1 2">
    <name type="scientific">Biomaibacter acetigenes</name>
    <dbReference type="NCBI Taxonomy" id="2316383"/>
    <lineage>
        <taxon>Bacteria</taxon>
        <taxon>Bacillati</taxon>
        <taxon>Bacillota</taxon>
        <taxon>Clostridia</taxon>
        <taxon>Thermosediminibacterales</taxon>
        <taxon>Tepidanaerobacteraceae</taxon>
        <taxon>Biomaibacter</taxon>
    </lineage>
</organism>
<gene>
    <name evidence="1" type="ORF">D2962_12700</name>
</gene>
<sequence length="85" mass="10521">MRWEEVRQAYPEQWVIIEAIKAKTKLNRRIIEQLTVVDRFDDGNKALLKYLQLHKEYREREFYVVHTSRLELDIEEQRWIGVRAY</sequence>
<dbReference type="Proteomes" id="UP000280960">
    <property type="component" value="Chromosome"/>
</dbReference>
<evidence type="ECO:0000313" key="1">
    <source>
        <dbReference type="EMBL" id="AYO31342.1"/>
    </source>
</evidence>
<accession>A0A3G2R792</accession>
<proteinExistence type="predicted"/>
<dbReference type="RefSeq" id="WP_122015181.1">
    <property type="nucleotide sequence ID" value="NZ_CP033169.1"/>
</dbReference>
<evidence type="ECO:0000313" key="2">
    <source>
        <dbReference type="Proteomes" id="UP000280960"/>
    </source>
</evidence>
<dbReference type="KEGG" id="bacg:D2962_12700"/>